<keyword evidence="7" id="KW-1185">Reference proteome</keyword>
<evidence type="ECO:0000256" key="4">
    <source>
        <dbReference type="ARBA" id="ARBA00022840"/>
    </source>
</evidence>
<feature type="domain" description="ABC transporter" evidence="5">
    <location>
        <begin position="276"/>
        <end position="520"/>
    </location>
</feature>
<dbReference type="GO" id="GO:0005524">
    <property type="term" value="F:ATP binding"/>
    <property type="evidence" value="ECO:0007669"/>
    <property type="project" value="UniProtKB-KW"/>
</dbReference>
<dbReference type="InterPro" id="IPR027417">
    <property type="entry name" value="P-loop_NTPase"/>
</dbReference>
<keyword evidence="3" id="KW-0547">Nucleotide-binding</keyword>
<protein>
    <submittedName>
        <fullName evidence="6">ATP-binding cassette domain-containing protein</fullName>
    </submittedName>
</protein>
<keyword evidence="4 6" id="KW-0067">ATP-binding</keyword>
<dbReference type="PANTHER" id="PTHR43790:SF9">
    <property type="entry name" value="GALACTOFURANOSE TRANSPORTER ATP-BINDING PROTEIN YTFR"/>
    <property type="match status" value="1"/>
</dbReference>
<dbReference type="InterPro" id="IPR003439">
    <property type="entry name" value="ABC_transporter-like_ATP-bd"/>
</dbReference>
<dbReference type="CDD" id="cd03216">
    <property type="entry name" value="ABC_Carb_Monos_I"/>
    <property type="match status" value="1"/>
</dbReference>
<feature type="domain" description="ABC transporter" evidence="5">
    <location>
        <begin position="24"/>
        <end position="257"/>
    </location>
</feature>
<dbReference type="SUPFAM" id="SSF52540">
    <property type="entry name" value="P-loop containing nucleoside triphosphate hydrolases"/>
    <property type="match status" value="2"/>
</dbReference>
<evidence type="ECO:0000256" key="1">
    <source>
        <dbReference type="ARBA" id="ARBA00022448"/>
    </source>
</evidence>
<name>A0A6N7YVY6_9PSEU</name>
<dbReference type="InterPro" id="IPR003593">
    <property type="entry name" value="AAA+_ATPase"/>
</dbReference>
<evidence type="ECO:0000256" key="2">
    <source>
        <dbReference type="ARBA" id="ARBA00022737"/>
    </source>
</evidence>
<gene>
    <name evidence="6" type="ORF">GKO32_19100</name>
</gene>
<dbReference type="CDD" id="cd03215">
    <property type="entry name" value="ABC_Carb_Monos_II"/>
    <property type="match status" value="1"/>
</dbReference>
<reference evidence="6 7" key="1">
    <citation type="submission" date="2019-11" db="EMBL/GenBank/DDBJ databases">
        <title>Draft genome of Amycolatopsis RM579.</title>
        <authorList>
            <person name="Duangmal K."/>
            <person name="Mingma R."/>
        </authorList>
    </citation>
    <scope>NUCLEOTIDE SEQUENCE [LARGE SCALE GENOMIC DNA]</scope>
    <source>
        <strain evidence="6 7">RM579</strain>
    </source>
</reference>
<dbReference type="Pfam" id="PF00005">
    <property type="entry name" value="ABC_tran"/>
    <property type="match status" value="2"/>
</dbReference>
<dbReference type="GO" id="GO:0016887">
    <property type="term" value="F:ATP hydrolysis activity"/>
    <property type="evidence" value="ECO:0007669"/>
    <property type="project" value="InterPro"/>
</dbReference>
<proteinExistence type="predicted"/>
<dbReference type="PROSITE" id="PS50893">
    <property type="entry name" value="ABC_TRANSPORTER_2"/>
    <property type="match status" value="2"/>
</dbReference>
<keyword evidence="1" id="KW-0813">Transport</keyword>
<dbReference type="SMART" id="SM00382">
    <property type="entry name" value="AAA"/>
    <property type="match status" value="2"/>
</dbReference>
<dbReference type="PANTHER" id="PTHR43790">
    <property type="entry name" value="CARBOHYDRATE TRANSPORT ATP-BINDING PROTEIN MG119-RELATED"/>
    <property type="match status" value="1"/>
</dbReference>
<sequence>MQTAGVSVSGSAAAGTVPGEPAALRLVNLTQWFGNTQALSDINLAVRPGTIHAFVGENGAGKSTCLGVIAGRVTPTAGRVEVFGERLPTGPRAAGRLGIAAIYQELTIVPALTTQANMFLGNPLARRGFLSESAMRTRLAKASARLGHIPPDVAAGALSVADQQLIEIMRALEANPRVLLFDEPTASLAKSERDRLFAIMRDLRAGGVTMVFVSHNLEEVLAISDAISVFRDGRLITTFTGPDTTKAELVTAMLGEGAENLLTPGENRAADSDASVRREEVLRVENLSVPGAVSGVSFTLGAGEALGIAGLVGAGRTTVLRALTGLEPKANGKLWIRGAEKSWPRTPAQARALGIGLVPEDRKSQGLVLRRSAVDNICLADVGQGAKLGFLRNRYTADRAYAAAKPVGFAAEKMAALAGNLSGGNQQKLLLARWRYVRPLILLADEPTRGIDIGAKGDILTALRELAEQGMSMVIVSSEFEEITELCDRAIVLNKGNIVARIDSRADLRPETLLKESFNAEPMS</sequence>
<comment type="caution">
    <text evidence="6">The sequence shown here is derived from an EMBL/GenBank/DDBJ whole genome shotgun (WGS) entry which is preliminary data.</text>
</comment>
<dbReference type="Gene3D" id="3.40.50.300">
    <property type="entry name" value="P-loop containing nucleotide triphosphate hydrolases"/>
    <property type="match status" value="2"/>
</dbReference>
<accession>A0A6N7YVY6</accession>
<evidence type="ECO:0000256" key="3">
    <source>
        <dbReference type="ARBA" id="ARBA00022741"/>
    </source>
</evidence>
<evidence type="ECO:0000313" key="6">
    <source>
        <dbReference type="EMBL" id="MTD56068.1"/>
    </source>
</evidence>
<dbReference type="OrthoDB" id="39350at2"/>
<dbReference type="EMBL" id="WMBA01000029">
    <property type="protein sequence ID" value="MTD56068.1"/>
    <property type="molecule type" value="Genomic_DNA"/>
</dbReference>
<dbReference type="InterPro" id="IPR050107">
    <property type="entry name" value="ABC_carbohydrate_import_ATPase"/>
</dbReference>
<keyword evidence="2" id="KW-0677">Repeat</keyword>
<dbReference type="AlphaFoldDB" id="A0A6N7YVY6"/>
<evidence type="ECO:0000259" key="5">
    <source>
        <dbReference type="PROSITE" id="PS50893"/>
    </source>
</evidence>
<evidence type="ECO:0000313" key="7">
    <source>
        <dbReference type="Proteomes" id="UP000440096"/>
    </source>
</evidence>
<organism evidence="6 7">
    <name type="scientific">Amycolatopsis pithecellobii</name>
    <dbReference type="NCBI Taxonomy" id="664692"/>
    <lineage>
        <taxon>Bacteria</taxon>
        <taxon>Bacillati</taxon>
        <taxon>Actinomycetota</taxon>
        <taxon>Actinomycetes</taxon>
        <taxon>Pseudonocardiales</taxon>
        <taxon>Pseudonocardiaceae</taxon>
        <taxon>Amycolatopsis</taxon>
    </lineage>
</organism>
<dbReference type="Proteomes" id="UP000440096">
    <property type="component" value="Unassembled WGS sequence"/>
</dbReference>